<name>A0A2M7G2L0_9BACT</name>
<keyword evidence="1" id="KW-0472">Membrane</keyword>
<dbReference type="EMBL" id="PFFQ01000041">
    <property type="protein sequence ID" value="PIW16034.1"/>
    <property type="molecule type" value="Genomic_DNA"/>
</dbReference>
<proteinExistence type="predicted"/>
<keyword evidence="1" id="KW-0812">Transmembrane</keyword>
<organism evidence="2 3">
    <name type="scientific">bacterium (Candidatus Blackallbacteria) CG17_big_fil_post_rev_8_21_14_2_50_48_46</name>
    <dbReference type="NCBI Taxonomy" id="2014261"/>
    <lineage>
        <taxon>Bacteria</taxon>
        <taxon>Candidatus Blackallbacteria</taxon>
    </lineage>
</organism>
<gene>
    <name evidence="2" type="ORF">COW36_15085</name>
</gene>
<keyword evidence="1" id="KW-1133">Transmembrane helix</keyword>
<comment type="caution">
    <text evidence="2">The sequence shown here is derived from an EMBL/GenBank/DDBJ whole genome shotgun (WGS) entry which is preliminary data.</text>
</comment>
<sequence length="65" mass="6474">MGLTGSGVFALAVAVGIAVVLLAVLVFAEEEVCGRVDCAIVGGALRFVLWAGLGLAEAVLESGEI</sequence>
<accession>A0A2M7G2L0</accession>
<reference evidence="2 3" key="1">
    <citation type="submission" date="2017-09" db="EMBL/GenBank/DDBJ databases">
        <title>Depth-based differentiation of microbial function through sediment-hosted aquifers and enrichment of novel symbionts in the deep terrestrial subsurface.</title>
        <authorList>
            <person name="Probst A.J."/>
            <person name="Ladd B."/>
            <person name="Jarett J.K."/>
            <person name="Geller-Mcgrath D.E."/>
            <person name="Sieber C.M."/>
            <person name="Emerson J.B."/>
            <person name="Anantharaman K."/>
            <person name="Thomas B.C."/>
            <person name="Malmstrom R."/>
            <person name="Stieglmeier M."/>
            <person name="Klingl A."/>
            <person name="Woyke T."/>
            <person name="Ryan C.M."/>
            <person name="Banfield J.F."/>
        </authorList>
    </citation>
    <scope>NUCLEOTIDE SEQUENCE [LARGE SCALE GENOMIC DNA]</scope>
    <source>
        <strain evidence="2">CG17_big_fil_post_rev_8_21_14_2_50_48_46</strain>
    </source>
</reference>
<dbReference type="Proteomes" id="UP000231019">
    <property type="component" value="Unassembled WGS sequence"/>
</dbReference>
<feature type="transmembrane region" description="Helical" evidence="1">
    <location>
        <begin position="6"/>
        <end position="27"/>
    </location>
</feature>
<evidence type="ECO:0000313" key="2">
    <source>
        <dbReference type="EMBL" id="PIW16034.1"/>
    </source>
</evidence>
<evidence type="ECO:0000256" key="1">
    <source>
        <dbReference type="SAM" id="Phobius"/>
    </source>
</evidence>
<dbReference type="AlphaFoldDB" id="A0A2M7G2L0"/>
<protein>
    <submittedName>
        <fullName evidence="2">Uncharacterized protein</fullName>
    </submittedName>
</protein>
<evidence type="ECO:0000313" key="3">
    <source>
        <dbReference type="Proteomes" id="UP000231019"/>
    </source>
</evidence>